<sequence length="302" mass="35040">MKDFLAEKLFIFRPERRGDYFYIKDVRLVPKPLSYMNTSTYVTLPLFSKVQHGYSYDDFLKKLIDQELVGPIHAYAEGVKTPPFLLWRDDDHSFFIFGELIEHRQSHNNYAFYYEQLKKISFPEAWFEEAIEVPGNDTLLFLSKEKQSQIYERMKSTEDLIASSKEENSLNDSTLLEQDPNDRLVAMQCWEEKLLSLETKEGDSSESLFIQNFMQITREQGLLYDWKDLIHFHTAMKTSNLVILAGMSGTGKSRLVQAYGKALQLKEDQLAFIPVHPSWNDDADLIGSVDCRGKVYQPGRTG</sequence>
<organism evidence="1 2">
    <name type="scientific">Heliorestis convoluta</name>
    <dbReference type="NCBI Taxonomy" id="356322"/>
    <lineage>
        <taxon>Bacteria</taxon>
        <taxon>Bacillati</taxon>
        <taxon>Bacillota</taxon>
        <taxon>Clostridia</taxon>
        <taxon>Eubacteriales</taxon>
        <taxon>Heliobacteriaceae</taxon>
        <taxon>Heliorestis</taxon>
    </lineage>
</organism>
<evidence type="ECO:0000313" key="1">
    <source>
        <dbReference type="EMBL" id="QGG47870.1"/>
    </source>
</evidence>
<name>A0A5Q2N6H6_9FIRM</name>
<reference evidence="2" key="1">
    <citation type="submission" date="2019-11" db="EMBL/GenBank/DDBJ databases">
        <title>Genome sequence of Heliorestis convoluta strain HH, an alkaliphilic and minimalistic phototrophic bacterium from a soda lake in Egypt.</title>
        <authorList>
            <person name="Dewey E.D."/>
            <person name="Stokes L.M."/>
            <person name="Burchell B.M."/>
            <person name="Shaffer K.N."/>
            <person name="Huntington A.M."/>
            <person name="Baker J.M."/>
            <person name="Nadendla S."/>
            <person name="Giglio M.G."/>
            <person name="Touchman J.W."/>
            <person name="Blankenship R.E."/>
            <person name="Madigan M.T."/>
            <person name="Sattley W.M."/>
        </authorList>
    </citation>
    <scope>NUCLEOTIDE SEQUENCE [LARGE SCALE GENOMIC DNA]</scope>
    <source>
        <strain evidence="2">HH</strain>
    </source>
</reference>
<dbReference type="EMBL" id="CP045875">
    <property type="protein sequence ID" value="QGG47870.1"/>
    <property type="molecule type" value="Genomic_DNA"/>
</dbReference>
<dbReference type="KEGG" id="hcv:FTV88_1772"/>
<dbReference type="Gene3D" id="3.40.50.300">
    <property type="entry name" value="P-loop containing nucleotide triphosphate hydrolases"/>
    <property type="match status" value="1"/>
</dbReference>
<keyword evidence="2" id="KW-1185">Reference proteome</keyword>
<dbReference type="InterPro" id="IPR027417">
    <property type="entry name" value="P-loop_NTPase"/>
</dbReference>
<dbReference type="EC" id="6.3.1.-" evidence="1"/>
<protein>
    <submittedName>
        <fullName evidence="1">AAA family ATPase</fullName>
        <ecNumber evidence="1">6.3.1.-</ecNumber>
    </submittedName>
</protein>
<dbReference type="GO" id="GO:0016874">
    <property type="term" value="F:ligase activity"/>
    <property type="evidence" value="ECO:0007669"/>
    <property type="project" value="UniProtKB-KW"/>
</dbReference>
<keyword evidence="1" id="KW-0436">Ligase</keyword>
<dbReference type="RefSeq" id="WP_162007954.1">
    <property type="nucleotide sequence ID" value="NZ_CP045875.1"/>
</dbReference>
<dbReference type="Proteomes" id="UP000366051">
    <property type="component" value="Chromosome"/>
</dbReference>
<dbReference type="AlphaFoldDB" id="A0A5Q2N6H6"/>
<gene>
    <name evidence="1" type="ORF">FTV88_1772</name>
</gene>
<accession>A0A5Q2N6H6</accession>
<evidence type="ECO:0000313" key="2">
    <source>
        <dbReference type="Proteomes" id="UP000366051"/>
    </source>
</evidence>
<proteinExistence type="predicted"/>